<feature type="transmembrane region" description="Helical" evidence="6">
    <location>
        <begin position="12"/>
        <end position="33"/>
    </location>
</feature>
<keyword evidence="3 6" id="KW-0812">Transmembrane</keyword>
<dbReference type="GO" id="GO:0043190">
    <property type="term" value="C:ATP-binding cassette (ABC) transporter complex"/>
    <property type="evidence" value="ECO:0007669"/>
    <property type="project" value="TreeGrafter"/>
</dbReference>
<feature type="transmembrane region" description="Helical" evidence="6">
    <location>
        <begin position="98"/>
        <end position="122"/>
    </location>
</feature>
<evidence type="ECO:0000256" key="6">
    <source>
        <dbReference type="SAM" id="Phobius"/>
    </source>
</evidence>
<dbReference type="InterPro" id="IPR005495">
    <property type="entry name" value="LptG/LptF_permease"/>
</dbReference>
<evidence type="ECO:0000256" key="2">
    <source>
        <dbReference type="ARBA" id="ARBA00022475"/>
    </source>
</evidence>
<protein>
    <submittedName>
        <fullName evidence="7">Predicted permease YjgP/YjgQ family</fullName>
    </submittedName>
</protein>
<gene>
    <name evidence="7" type="ORF">MNB_SM-7-274</name>
</gene>
<evidence type="ECO:0000256" key="3">
    <source>
        <dbReference type="ARBA" id="ARBA00022692"/>
    </source>
</evidence>
<sequence length="339" mass="39726">MHELKKYIIKNISFLFFSIFAPLWVIASVIILIKLATYTAVIHLSVWEMFKLYLFLLPEILFYTLPVTFFIAVSIALYRLSADNEIISLFALGITPNFLLRTLAKPAFLLSLLLAFDFLILFPHTSVLYRNFIAYKKSEAKFNLSASEFGHSFGDWLLYIGKKNADGTYGDIFLFNKKKSQEVLINAKKAKIDNKNSILKLQLTNGEGYSYSKEKFIQTEFQTMYINDMMRTDLTRYETPLEFWQSNYRRGNKDRKLILGTMFSLFPLASLFLALTLGIVHTRHQRSYLYLYLFVGIILYFISTLALQKPLHFMTIPTVLIPWIIITFWLYKRKILKRF</sequence>
<dbReference type="Pfam" id="PF03739">
    <property type="entry name" value="LptF_LptG"/>
    <property type="match status" value="1"/>
</dbReference>
<dbReference type="AlphaFoldDB" id="A0A1W1BPL3"/>
<proteinExistence type="predicted"/>
<dbReference type="PANTHER" id="PTHR33529">
    <property type="entry name" value="SLR0882 PROTEIN-RELATED"/>
    <property type="match status" value="1"/>
</dbReference>
<name>A0A1W1BPL3_9ZZZZ</name>
<comment type="subcellular location">
    <subcellularLocation>
        <location evidence="1">Cell membrane</location>
        <topology evidence="1">Multi-pass membrane protein</topology>
    </subcellularLocation>
</comment>
<evidence type="ECO:0000313" key="7">
    <source>
        <dbReference type="EMBL" id="SFV55464.1"/>
    </source>
</evidence>
<dbReference type="EMBL" id="FPHB01000034">
    <property type="protein sequence ID" value="SFV55464.1"/>
    <property type="molecule type" value="Genomic_DNA"/>
</dbReference>
<feature type="transmembrane region" description="Helical" evidence="6">
    <location>
        <begin position="53"/>
        <end position="78"/>
    </location>
</feature>
<feature type="transmembrane region" description="Helical" evidence="6">
    <location>
        <begin position="289"/>
        <end position="307"/>
    </location>
</feature>
<keyword evidence="5 6" id="KW-0472">Membrane</keyword>
<dbReference type="PANTHER" id="PTHR33529:SF7">
    <property type="entry name" value="LIPOPOLYSACCHARIDE EXPORT SYSTEM PERMEASE PROTEIN LPTF"/>
    <property type="match status" value="1"/>
</dbReference>
<keyword evidence="4 6" id="KW-1133">Transmembrane helix</keyword>
<organism evidence="7">
    <name type="scientific">hydrothermal vent metagenome</name>
    <dbReference type="NCBI Taxonomy" id="652676"/>
    <lineage>
        <taxon>unclassified sequences</taxon>
        <taxon>metagenomes</taxon>
        <taxon>ecological metagenomes</taxon>
    </lineage>
</organism>
<reference evidence="7" key="1">
    <citation type="submission" date="2016-10" db="EMBL/GenBank/DDBJ databases">
        <authorList>
            <person name="de Groot N.N."/>
        </authorList>
    </citation>
    <scope>NUCLEOTIDE SEQUENCE</scope>
</reference>
<feature type="transmembrane region" description="Helical" evidence="6">
    <location>
        <begin position="257"/>
        <end position="277"/>
    </location>
</feature>
<feature type="transmembrane region" description="Helical" evidence="6">
    <location>
        <begin position="313"/>
        <end position="331"/>
    </location>
</feature>
<keyword evidence="2" id="KW-1003">Cell membrane</keyword>
<dbReference type="GO" id="GO:0015920">
    <property type="term" value="P:lipopolysaccharide transport"/>
    <property type="evidence" value="ECO:0007669"/>
    <property type="project" value="TreeGrafter"/>
</dbReference>
<evidence type="ECO:0000256" key="5">
    <source>
        <dbReference type="ARBA" id="ARBA00023136"/>
    </source>
</evidence>
<accession>A0A1W1BPL3</accession>
<evidence type="ECO:0000256" key="1">
    <source>
        <dbReference type="ARBA" id="ARBA00004651"/>
    </source>
</evidence>
<evidence type="ECO:0000256" key="4">
    <source>
        <dbReference type="ARBA" id="ARBA00022989"/>
    </source>
</evidence>